<dbReference type="Proteomes" id="UP000243686">
    <property type="component" value="Unassembled WGS sequence"/>
</dbReference>
<organism evidence="2 3">
    <name type="scientific">Opisthorchis viverrini</name>
    <name type="common">Southeast Asian liver fluke</name>
    <dbReference type="NCBI Taxonomy" id="6198"/>
    <lineage>
        <taxon>Eukaryota</taxon>
        <taxon>Metazoa</taxon>
        <taxon>Spiralia</taxon>
        <taxon>Lophotrochozoa</taxon>
        <taxon>Platyhelminthes</taxon>
        <taxon>Trematoda</taxon>
        <taxon>Digenea</taxon>
        <taxon>Opisthorchiida</taxon>
        <taxon>Opisthorchiata</taxon>
        <taxon>Opisthorchiidae</taxon>
        <taxon>Opisthorchis</taxon>
    </lineage>
</organism>
<reference evidence="2 3" key="1">
    <citation type="submission" date="2015-03" db="EMBL/GenBank/DDBJ databases">
        <title>Draft genome of the nematode, Opisthorchis viverrini.</title>
        <authorList>
            <person name="Mitreva M."/>
        </authorList>
    </citation>
    <scope>NUCLEOTIDE SEQUENCE [LARGE SCALE GENOMIC DNA]</scope>
    <source>
        <strain evidence="2">Khon Kaen</strain>
    </source>
</reference>
<feature type="region of interest" description="Disordered" evidence="1">
    <location>
        <begin position="440"/>
        <end position="466"/>
    </location>
</feature>
<protein>
    <submittedName>
        <fullName evidence="2">Uncharacterized protein</fullName>
    </submittedName>
</protein>
<feature type="compositionally biased region" description="Polar residues" evidence="1">
    <location>
        <begin position="515"/>
        <end position="537"/>
    </location>
</feature>
<proteinExistence type="predicted"/>
<sequence>YTSLVSTISEQLDRAYCSRSREINPWLLLGINQFDEFSRSMELAAQDLPLRQTSSAECDWCHAMDERNNQSQDIGFDPVDLEVLEQPTTLHPILSLKLGNGPLSVLPPSSPAQVSPRNAWLSMTQSVNHVVSLRRFRVPCYCRWAISPDPKDNVKRSGSDSNSPKLASNLQPDRSPRLFYPFFNEVRVILTSRSLSSTPVRNPPIGHESRCTCLRLLSTLSAQCTPTHVPLTAIQRNDSFPVSNGYNHQQTVSNCEATITVSPQKAGHGDTESVTTTRDPCCNSKCADFAHCLLQPHQWTDLISRYLQLVEEFAKIRMLVKYNLFSSLRRDVCGYHLQSRHSNPWIRLDANHVCLLYRLQVLREQGLPDDLHTLLACRINERLCELSPDVADLSSEVGVDRKTLDIISSTVSSKHAGINLSHFSTRSYGSADASSFSITTEKETSPLVPEDAASVSVTTREKHSRRVNTSLHPYIETKNEAAESHKCLACQTAGQPITLLDYPAGSRHPLPKPRSSPSARITQPNTTSHGGQKNSNSTLPCLCDNLPYPTYTLPGFGGKQRRINKYPDDNLCSIPRSIHRSRRQKRITKPISTPPLLLVPLGRTHQSLRGSANTKHELANRKQKARHIRGVSFEDVPVPRCSCPHFLPTETEQNLSFKKYPVVCSTEFRRERSRFYPEPHYFTMLYCHSNNRRSPLPPIGFPSHLSSSCSYRSSSDFSGFSKSTSDLSDTLSLGDYSITLDATD</sequence>
<dbReference type="EMBL" id="KV893909">
    <property type="protein sequence ID" value="OON18725.1"/>
    <property type="molecule type" value="Genomic_DNA"/>
</dbReference>
<name>A0A1S8WWH9_OPIVI</name>
<evidence type="ECO:0000313" key="2">
    <source>
        <dbReference type="EMBL" id="OON18725.1"/>
    </source>
</evidence>
<evidence type="ECO:0000313" key="3">
    <source>
        <dbReference type="Proteomes" id="UP000243686"/>
    </source>
</evidence>
<feature type="compositionally biased region" description="Polar residues" evidence="1">
    <location>
        <begin position="159"/>
        <end position="172"/>
    </location>
</feature>
<feature type="non-terminal residue" evidence="2">
    <location>
        <position position="744"/>
    </location>
</feature>
<accession>A0A1S8WWH9</accession>
<keyword evidence="3" id="KW-1185">Reference proteome</keyword>
<feature type="non-terminal residue" evidence="2">
    <location>
        <position position="1"/>
    </location>
</feature>
<feature type="region of interest" description="Disordered" evidence="1">
    <location>
        <begin position="500"/>
        <end position="537"/>
    </location>
</feature>
<feature type="region of interest" description="Disordered" evidence="1">
    <location>
        <begin position="152"/>
        <end position="172"/>
    </location>
</feature>
<evidence type="ECO:0000256" key="1">
    <source>
        <dbReference type="SAM" id="MobiDB-lite"/>
    </source>
</evidence>
<dbReference type="AlphaFoldDB" id="A0A1S8WWH9"/>
<gene>
    <name evidence="2" type="ORF">X801_05418</name>
</gene>